<dbReference type="Gene3D" id="3.40.309.10">
    <property type="entry name" value="Aldehyde Dehydrogenase, Chain A, domain 2"/>
    <property type="match status" value="1"/>
</dbReference>
<feature type="active site" evidence="5 6">
    <location>
        <position position="226"/>
    </location>
</feature>
<evidence type="ECO:0000256" key="5">
    <source>
        <dbReference type="PIRSR" id="PIRSR036492-1"/>
    </source>
</evidence>
<dbReference type="EMBL" id="CP018911">
    <property type="protein sequence ID" value="AZU04096.1"/>
    <property type="molecule type" value="Genomic_DNA"/>
</dbReference>
<dbReference type="SUPFAM" id="SSF53720">
    <property type="entry name" value="ALDH-like"/>
    <property type="match status" value="1"/>
</dbReference>
<dbReference type="PANTHER" id="PTHR43570">
    <property type="entry name" value="ALDEHYDE DEHYDROGENASE"/>
    <property type="match status" value="1"/>
</dbReference>
<dbReference type="PROSITE" id="PS00070">
    <property type="entry name" value="ALDEHYDE_DEHYDR_CYS"/>
    <property type="match status" value="1"/>
</dbReference>
<dbReference type="InterPro" id="IPR015590">
    <property type="entry name" value="Aldehyde_DH_dom"/>
</dbReference>
<evidence type="ECO:0000256" key="4">
    <source>
        <dbReference type="PIRNR" id="PIRNR036492"/>
    </source>
</evidence>
<evidence type="ECO:0000256" key="1">
    <source>
        <dbReference type="ARBA" id="ARBA00009986"/>
    </source>
</evidence>
<comment type="similarity">
    <text evidence="1 4 7">Belongs to the aldehyde dehydrogenase family.</text>
</comment>
<dbReference type="GO" id="GO:0006081">
    <property type="term" value="P:aldehyde metabolic process"/>
    <property type="evidence" value="ECO:0007669"/>
    <property type="project" value="InterPro"/>
</dbReference>
<dbReference type="KEGG" id="gak:X907_1564"/>
<keyword evidence="10" id="KW-1185">Reference proteome</keyword>
<gene>
    <name evidence="9" type="ORF">X907_1564</name>
</gene>
<dbReference type="AlphaFoldDB" id="A0A3T0EAA9"/>
<keyword evidence="2 4" id="KW-0560">Oxidoreductase</keyword>
<sequence>MNMNQVASFPAKTAGADDIRAAFDTQIRAQLARRAVFDRKARIAQLDRLAEAVKRNEDKIIAACAADFRKPAEEVKLTEIFPVLQEIRHTKHHLKSWMRPKRARATLGVFGTKARVRPEAKGVCLIIAPWNYPVNLSLGPLVSAIAAGNSAIIKPSEMTPNAAQVITDIVEEAFTPDLVKVIEGDALVSQELLSLPFDHIFFTGSPAIGKVVMEAAAKSLTSVTLELGGKSPTIVGPNANIKKAARNIVWGKFSNNGQTCIAPDHVYVHRDVSAAFKTALQAEIGRVYGKTPEAQKATPDYCRIVNDRHFDRLRNLIEDARAKGASILQGGQTDAGQNFVAPTLISEVSDDMEITQEELFGPILPIIEYVDLDKVIDKINANPKPLALYIFDKSKDFADQIITRTSSGAVGVNLTVVHFLHPNLPFGGVNNSGIGAAHGEYGFKAFSHEKAVLEEKHSITHMLFPPYTGFVRRLINIVVRVLG</sequence>
<evidence type="ECO:0000313" key="9">
    <source>
        <dbReference type="EMBL" id="AZU04096.1"/>
    </source>
</evidence>
<dbReference type="Gene3D" id="3.40.605.10">
    <property type="entry name" value="Aldehyde Dehydrogenase, Chain A, domain 1"/>
    <property type="match status" value="1"/>
</dbReference>
<evidence type="ECO:0000313" key="10">
    <source>
        <dbReference type="Proteomes" id="UP000286954"/>
    </source>
</evidence>
<dbReference type="InterPro" id="IPR016160">
    <property type="entry name" value="Ald_DH_CS_CYS"/>
</dbReference>
<dbReference type="CDD" id="cd07134">
    <property type="entry name" value="ALDH_AlkH-like"/>
    <property type="match status" value="1"/>
</dbReference>
<dbReference type="PANTHER" id="PTHR43570:SF20">
    <property type="entry name" value="ALDEHYDE DEHYDROGENASE ALDX-RELATED"/>
    <property type="match status" value="1"/>
</dbReference>
<evidence type="ECO:0000256" key="6">
    <source>
        <dbReference type="PROSITE-ProRule" id="PRU10007"/>
    </source>
</evidence>
<dbReference type="InterPro" id="IPR016161">
    <property type="entry name" value="Ald_DH/histidinol_DH"/>
</dbReference>
<feature type="domain" description="Aldehyde dehydrogenase" evidence="8">
    <location>
        <begin position="12"/>
        <end position="452"/>
    </location>
</feature>
<dbReference type="InterPro" id="IPR012394">
    <property type="entry name" value="Aldehyde_DH_NAD(P)"/>
</dbReference>
<dbReference type="GO" id="GO:0005737">
    <property type="term" value="C:cytoplasm"/>
    <property type="evidence" value="ECO:0007669"/>
    <property type="project" value="TreeGrafter"/>
</dbReference>
<dbReference type="FunFam" id="3.40.309.10:FF:000003">
    <property type="entry name" value="Aldehyde dehydrogenase"/>
    <property type="match status" value="1"/>
</dbReference>
<dbReference type="Pfam" id="PF00171">
    <property type="entry name" value="Aldedh"/>
    <property type="match status" value="1"/>
</dbReference>
<protein>
    <recommendedName>
        <fullName evidence="4">Aldehyde dehydrogenase</fullName>
    </recommendedName>
</protein>
<dbReference type="GO" id="GO:0004029">
    <property type="term" value="F:aldehyde dehydrogenase (NAD+) activity"/>
    <property type="evidence" value="ECO:0007669"/>
    <property type="project" value="TreeGrafter"/>
</dbReference>
<evidence type="ECO:0000256" key="3">
    <source>
        <dbReference type="ARBA" id="ARBA00023027"/>
    </source>
</evidence>
<dbReference type="FunFam" id="3.40.605.10:FF:000004">
    <property type="entry name" value="Aldehyde dehydrogenase"/>
    <property type="match status" value="1"/>
</dbReference>
<dbReference type="InterPro" id="IPR029510">
    <property type="entry name" value="Ald_DH_CS_GLU"/>
</dbReference>
<organism evidence="9 10">
    <name type="scientific">Glycocaulis alkaliphilus</name>
    <dbReference type="NCBI Taxonomy" id="1434191"/>
    <lineage>
        <taxon>Bacteria</taxon>
        <taxon>Pseudomonadati</taxon>
        <taxon>Pseudomonadota</taxon>
        <taxon>Alphaproteobacteria</taxon>
        <taxon>Maricaulales</taxon>
        <taxon>Maricaulaceae</taxon>
        <taxon>Glycocaulis</taxon>
    </lineage>
</organism>
<accession>A0A3T0EAA9</accession>
<dbReference type="InterPro" id="IPR016163">
    <property type="entry name" value="Ald_DH_C"/>
</dbReference>
<dbReference type="PROSITE" id="PS00687">
    <property type="entry name" value="ALDEHYDE_DEHYDR_GLU"/>
    <property type="match status" value="1"/>
</dbReference>
<evidence type="ECO:0000256" key="2">
    <source>
        <dbReference type="ARBA" id="ARBA00023002"/>
    </source>
</evidence>
<proteinExistence type="inferred from homology"/>
<dbReference type="InterPro" id="IPR016162">
    <property type="entry name" value="Ald_DH_N"/>
</dbReference>
<evidence type="ECO:0000259" key="8">
    <source>
        <dbReference type="Pfam" id="PF00171"/>
    </source>
</evidence>
<reference evidence="9 10" key="1">
    <citation type="submission" date="2016-12" db="EMBL/GenBank/DDBJ databases">
        <title>The genome of dimorphic prosthecate Glycocaulis alkaliphilus 6b-8t, isolated from crude oil dictates its adaptability in petroleum environments.</title>
        <authorList>
            <person name="Wu X.-L."/>
            <person name="Geng S."/>
        </authorList>
    </citation>
    <scope>NUCLEOTIDE SEQUENCE [LARGE SCALE GENOMIC DNA]</scope>
    <source>
        <strain evidence="9 10">6B-8</strain>
    </source>
</reference>
<name>A0A3T0EAA9_9PROT</name>
<dbReference type="Proteomes" id="UP000286954">
    <property type="component" value="Chromosome"/>
</dbReference>
<evidence type="ECO:0000256" key="7">
    <source>
        <dbReference type="RuleBase" id="RU003345"/>
    </source>
</evidence>
<feature type="active site" evidence="5">
    <location>
        <position position="260"/>
    </location>
</feature>
<keyword evidence="3" id="KW-0520">NAD</keyword>
<dbReference type="PIRSF" id="PIRSF036492">
    <property type="entry name" value="ALDH"/>
    <property type="match status" value="1"/>
</dbReference>